<dbReference type="OrthoDB" id="9134755at2"/>
<dbReference type="RefSeq" id="WP_157696248.1">
    <property type="nucleotide sequence ID" value="NZ_FCOI02000031.1"/>
</dbReference>
<dbReference type="EMBL" id="FCOI02000031">
    <property type="protein sequence ID" value="SAK88073.1"/>
    <property type="molecule type" value="Genomic_DNA"/>
</dbReference>
<dbReference type="Proteomes" id="UP000054624">
    <property type="component" value="Unassembled WGS sequence"/>
</dbReference>
<name>A0A158D0P1_9BURK</name>
<proteinExistence type="predicted"/>
<evidence type="ECO:0000313" key="2">
    <source>
        <dbReference type="Proteomes" id="UP000054624"/>
    </source>
</evidence>
<dbReference type="AlphaFoldDB" id="A0A158D0P1"/>
<accession>A0A158D0P1</accession>
<reference evidence="2" key="1">
    <citation type="submission" date="2016-01" db="EMBL/GenBank/DDBJ databases">
        <authorList>
            <person name="Peeters Charlotte."/>
        </authorList>
    </citation>
    <scope>NUCLEOTIDE SEQUENCE [LARGE SCALE GENOMIC DNA]</scope>
</reference>
<sequence>MNTYQIVVLLFSVTMVAAIALVRGADASAKRRLAELEQQKKRINWPSTN</sequence>
<keyword evidence="2" id="KW-1185">Reference proteome</keyword>
<dbReference type="STRING" id="1777137.AWB76_06276"/>
<evidence type="ECO:0000313" key="1">
    <source>
        <dbReference type="EMBL" id="SAK88073.1"/>
    </source>
</evidence>
<gene>
    <name evidence="1" type="ORF">AWB76_06276</name>
</gene>
<organism evidence="1 2">
    <name type="scientific">Caballeronia temeraria</name>
    <dbReference type="NCBI Taxonomy" id="1777137"/>
    <lineage>
        <taxon>Bacteria</taxon>
        <taxon>Pseudomonadati</taxon>
        <taxon>Pseudomonadota</taxon>
        <taxon>Betaproteobacteria</taxon>
        <taxon>Burkholderiales</taxon>
        <taxon>Burkholderiaceae</taxon>
        <taxon>Caballeronia</taxon>
    </lineage>
</organism>
<protein>
    <submittedName>
        <fullName evidence="1">Uncharacterized protein</fullName>
    </submittedName>
</protein>